<dbReference type="Proteomes" id="UP000094236">
    <property type="component" value="Unassembled WGS sequence"/>
</dbReference>
<dbReference type="InterPro" id="IPR022617">
    <property type="entry name" value="Rad60/SUMO-like_dom"/>
</dbReference>
<feature type="compositionally biased region" description="Basic and acidic residues" evidence="1">
    <location>
        <begin position="206"/>
        <end position="216"/>
    </location>
</feature>
<evidence type="ECO:0000313" key="4">
    <source>
        <dbReference type="Proteomes" id="UP000094236"/>
    </source>
</evidence>
<feature type="compositionally biased region" description="Basic residues" evidence="1">
    <location>
        <begin position="144"/>
        <end position="155"/>
    </location>
</feature>
<dbReference type="EMBL" id="KV454017">
    <property type="protein sequence ID" value="ODV93785.1"/>
    <property type="molecule type" value="Genomic_DNA"/>
</dbReference>
<feature type="compositionally biased region" description="Polar residues" evidence="1">
    <location>
        <begin position="175"/>
        <end position="205"/>
    </location>
</feature>
<dbReference type="Gene3D" id="3.10.20.90">
    <property type="entry name" value="Phosphatidylinositol 3-kinase Catalytic Subunit, Chain A, domain 1"/>
    <property type="match status" value="1"/>
</dbReference>
<evidence type="ECO:0000256" key="1">
    <source>
        <dbReference type="SAM" id="MobiDB-lite"/>
    </source>
</evidence>
<evidence type="ECO:0000313" key="3">
    <source>
        <dbReference type="EMBL" id="ODV93785.1"/>
    </source>
</evidence>
<dbReference type="Pfam" id="PF11976">
    <property type="entry name" value="Rad60-SLD"/>
    <property type="match status" value="1"/>
</dbReference>
<gene>
    <name evidence="3" type="ORF">PACTADRAFT_35537</name>
</gene>
<organism evidence="3 4">
    <name type="scientific">Pachysolen tannophilus NRRL Y-2460</name>
    <dbReference type="NCBI Taxonomy" id="669874"/>
    <lineage>
        <taxon>Eukaryota</taxon>
        <taxon>Fungi</taxon>
        <taxon>Dikarya</taxon>
        <taxon>Ascomycota</taxon>
        <taxon>Saccharomycotina</taxon>
        <taxon>Pichiomycetes</taxon>
        <taxon>Pachysolenaceae</taxon>
        <taxon>Pachysolen</taxon>
    </lineage>
</organism>
<dbReference type="STRING" id="669874.A0A1E4TPV0"/>
<accession>A0A1E4TPV0</accession>
<sequence>MTDGGNNNFEISIKPSTMKKIKVQKQIDYQDETALTIDAIEDDSFDLKEVVTEDDSGMESNTMDTGRRHNIVSRKEEDNLLNLQPNENSIDTDTNFIAKESKDNSNSIESRSLKKNSKLKRKKLQSVEDDFFAYHDDGDDIPMKKKKKLKKKKHHSENLFSTSSIPPSPSESPSHHLNSVISPIQSAAASSTNSPGRYTQVADNNNDNKKILKRDVTPPPAPPAPVTIVQNAAITNSALGNMSPEIETIDTDCEITESFLPEFEYKVPKLSDLEIFSRLQSPATAIAGDINNLKQPCFKEKFKLNIDLNYVGFTKSIQLMVKGGTKIGKLIDTIVEYIRSNLNESFSETLVLVFNKIKLNNIMKLGSILQLSNKLSKNELENCYEVNLSLISLNVFETMQEADFINLQNKLKEDKELEFNPDTEDFSNNNYQKIDLSELEKLAEINSSSSFSSSAKKNCGEYEGGFQVILKSSEKNKISLKIHPKMKILEIKNFFLQKFPEISNCKLLFDDDELDLDDTVENTELEQDFIIDIIPI</sequence>
<protein>
    <recommendedName>
        <fullName evidence="2">Rad60/SUMO-like domain-containing protein</fullName>
    </recommendedName>
</protein>
<evidence type="ECO:0000259" key="2">
    <source>
        <dbReference type="Pfam" id="PF11976"/>
    </source>
</evidence>
<feature type="region of interest" description="Disordered" evidence="1">
    <location>
        <begin position="133"/>
        <end position="222"/>
    </location>
</feature>
<proteinExistence type="predicted"/>
<dbReference type="InterPro" id="IPR029071">
    <property type="entry name" value="Ubiquitin-like_domsf"/>
</dbReference>
<dbReference type="SUPFAM" id="SSF54236">
    <property type="entry name" value="Ubiquitin-like"/>
    <property type="match status" value="1"/>
</dbReference>
<name>A0A1E4TPV0_PACTA</name>
<keyword evidence="4" id="KW-1185">Reference proteome</keyword>
<feature type="domain" description="Rad60/SUMO-like" evidence="2">
    <location>
        <begin position="467"/>
        <end position="534"/>
    </location>
</feature>
<dbReference type="AlphaFoldDB" id="A0A1E4TPV0"/>
<feature type="region of interest" description="Disordered" evidence="1">
    <location>
        <begin position="101"/>
        <end position="120"/>
    </location>
</feature>
<reference evidence="4" key="1">
    <citation type="submission" date="2016-05" db="EMBL/GenBank/DDBJ databases">
        <title>Comparative genomics of biotechnologically important yeasts.</title>
        <authorList>
            <consortium name="DOE Joint Genome Institute"/>
            <person name="Riley R."/>
            <person name="Haridas S."/>
            <person name="Wolfe K.H."/>
            <person name="Lopes M.R."/>
            <person name="Hittinger C.T."/>
            <person name="Goker M."/>
            <person name="Salamov A."/>
            <person name="Wisecaver J."/>
            <person name="Long T.M."/>
            <person name="Aerts A.L."/>
            <person name="Barry K."/>
            <person name="Choi C."/>
            <person name="Clum A."/>
            <person name="Coughlan A.Y."/>
            <person name="Deshpande S."/>
            <person name="Douglass A.P."/>
            <person name="Hanson S.J."/>
            <person name="Klenk H.-P."/>
            <person name="Labutti K."/>
            <person name="Lapidus A."/>
            <person name="Lindquist E."/>
            <person name="Lipzen A."/>
            <person name="Meier-Kolthoff J.P."/>
            <person name="Ohm R.A."/>
            <person name="Otillar R.P."/>
            <person name="Pangilinan J."/>
            <person name="Peng Y."/>
            <person name="Rokas A."/>
            <person name="Rosa C.A."/>
            <person name="Scheuner C."/>
            <person name="Sibirny A.A."/>
            <person name="Slot J.C."/>
            <person name="Stielow J.B."/>
            <person name="Sun H."/>
            <person name="Kurtzman C.P."/>
            <person name="Blackwell M."/>
            <person name="Grigoriev I.V."/>
            <person name="Jeffries T.W."/>
        </authorList>
    </citation>
    <scope>NUCLEOTIDE SEQUENCE [LARGE SCALE GENOMIC DNA]</scope>
    <source>
        <strain evidence="4">NRRL Y-2460</strain>
    </source>
</reference>